<keyword evidence="12" id="KW-0325">Glycoprotein</keyword>
<feature type="domain" description="Sushi" evidence="17">
    <location>
        <begin position="118"/>
        <end position="177"/>
    </location>
</feature>
<organism evidence="18 19">
    <name type="scientific">Alligator sinensis</name>
    <name type="common">Chinese alligator</name>
    <dbReference type="NCBI Taxonomy" id="38654"/>
    <lineage>
        <taxon>Eukaryota</taxon>
        <taxon>Metazoa</taxon>
        <taxon>Chordata</taxon>
        <taxon>Craniata</taxon>
        <taxon>Vertebrata</taxon>
        <taxon>Euteleostomi</taxon>
        <taxon>Archelosauria</taxon>
        <taxon>Archosauria</taxon>
        <taxon>Crocodylia</taxon>
        <taxon>Alligatoridae</taxon>
        <taxon>Alligatorinae</taxon>
        <taxon>Alligator</taxon>
    </lineage>
</organism>
<feature type="signal peptide" evidence="16">
    <location>
        <begin position="1"/>
        <end position="21"/>
    </location>
</feature>
<dbReference type="InParanoid" id="A0A1U8DPE6"/>
<feature type="transmembrane region" description="Helical" evidence="15">
    <location>
        <begin position="222"/>
        <end position="246"/>
    </location>
</feature>
<dbReference type="KEGG" id="asn:102369874"/>
<evidence type="ECO:0000256" key="10">
    <source>
        <dbReference type="ARBA" id="ARBA00023157"/>
    </source>
</evidence>
<dbReference type="InterPro" id="IPR000436">
    <property type="entry name" value="Sushi_SCR_CCP_dom"/>
</dbReference>
<evidence type="ECO:0000256" key="5">
    <source>
        <dbReference type="ARBA" id="ARBA00022729"/>
    </source>
</evidence>
<dbReference type="CDD" id="cd00033">
    <property type="entry name" value="CCP"/>
    <property type="match status" value="1"/>
</dbReference>
<dbReference type="Proteomes" id="UP000189705">
    <property type="component" value="Unplaced"/>
</dbReference>
<keyword evidence="14" id="KW-0768">Sushi</keyword>
<evidence type="ECO:0000256" key="15">
    <source>
        <dbReference type="SAM" id="Phobius"/>
    </source>
</evidence>
<evidence type="ECO:0000256" key="12">
    <source>
        <dbReference type="ARBA" id="ARBA00023180"/>
    </source>
</evidence>
<dbReference type="PANTHER" id="PTHR10573:SF0">
    <property type="entry name" value="INTERLEUKIN-2 RECEPTOR SUBUNIT ALPHA"/>
    <property type="match status" value="1"/>
</dbReference>
<keyword evidence="4 15" id="KW-0812">Transmembrane</keyword>
<evidence type="ECO:0000256" key="14">
    <source>
        <dbReference type="PROSITE-ProRule" id="PRU00302"/>
    </source>
</evidence>
<comment type="subcellular location">
    <subcellularLocation>
        <location evidence="2">Membrane</location>
        <topology evidence="2">Single-pass type I membrane protein</topology>
    </subcellularLocation>
</comment>
<keyword evidence="6" id="KW-0677">Repeat</keyword>
<protein>
    <recommendedName>
        <fullName evidence="3">Interleukin-2 receptor subunit alpha</fullName>
    </recommendedName>
</protein>
<keyword evidence="9 15" id="KW-0472">Membrane</keyword>
<feature type="domain" description="Sushi" evidence="17">
    <location>
        <begin position="23"/>
        <end position="86"/>
    </location>
</feature>
<dbReference type="AlphaFoldDB" id="A0A1U8DPE6"/>
<dbReference type="InterPro" id="IPR035976">
    <property type="entry name" value="Sushi/SCR/CCP_sf"/>
</dbReference>
<evidence type="ECO:0000256" key="11">
    <source>
        <dbReference type="ARBA" id="ARBA00023170"/>
    </source>
</evidence>
<evidence type="ECO:0000256" key="1">
    <source>
        <dbReference type="ARBA" id="ARBA00002381"/>
    </source>
</evidence>
<dbReference type="STRING" id="38654.A0A1U8DPE6"/>
<evidence type="ECO:0000313" key="18">
    <source>
        <dbReference type="Proteomes" id="UP000189705"/>
    </source>
</evidence>
<feature type="chain" id="PRO_5010552650" description="Interleukin-2 receptor subunit alpha" evidence="16">
    <location>
        <begin position="22"/>
        <end position="296"/>
    </location>
</feature>
<dbReference type="GO" id="GO:0004911">
    <property type="term" value="F:interleukin-2 receptor activity"/>
    <property type="evidence" value="ECO:0007669"/>
    <property type="project" value="InterPro"/>
</dbReference>
<dbReference type="GO" id="GO:0006954">
    <property type="term" value="P:inflammatory response"/>
    <property type="evidence" value="ECO:0007669"/>
    <property type="project" value="TreeGrafter"/>
</dbReference>
<evidence type="ECO:0000256" key="3">
    <source>
        <dbReference type="ARBA" id="ARBA00013445"/>
    </source>
</evidence>
<keyword evidence="5 16" id="KW-0732">Signal</keyword>
<comment type="subunit">
    <text evidence="13">Non-covalent dimer of an alpha and a beta subunit. IL2R exists in 3 different forms: a high affinity dimer, an intermediate affinity monomer (beta subunit), and a low affinity monomer (alpha subunit). The high and intermediate affinity forms also associate with a gamma subunit.</text>
</comment>
<evidence type="ECO:0000256" key="9">
    <source>
        <dbReference type="ARBA" id="ARBA00023136"/>
    </source>
</evidence>
<proteinExistence type="predicted"/>
<dbReference type="RefSeq" id="XP_014379120.1">
    <property type="nucleotide sequence ID" value="XM_014523634.2"/>
</dbReference>
<comment type="function">
    <text evidence="1">Receptor for interleukin-2. The receptor is involved in the regulation of immune tolerance by controlling regulatory T cells (TREGs) activity. TREGs suppress the activation and expansion of autoreactive T-cells.</text>
</comment>
<evidence type="ECO:0000256" key="2">
    <source>
        <dbReference type="ARBA" id="ARBA00004479"/>
    </source>
</evidence>
<evidence type="ECO:0000256" key="6">
    <source>
        <dbReference type="ARBA" id="ARBA00022737"/>
    </source>
</evidence>
<sequence length="296" mass="32781">MERAFLLMWVIIGSIAGTGSGADKCSDPPSIEFAEFTTENYMVSSTARYACEFDYRKRSGSSGVIACKNISGLVQWEYDTKFECIHISNLSSFPSLPERTRSSRPETSQAVKQLAPKGFCGLPRPVQHASVTAYSYPVGQKLQYNCLRGYDARPPTSAITTCEITTKWTTLHLRCTNDSTADPTHITPTTHPAAGVADLSHFPPMKFPVTVTTKPFHLTCRMAVITAVTISVVLLSVFISAGWIFAKYVYCYRTRKRSFVEDANIKMANWTTSSPTAPARQEVGSEEEGQRFKLNV</sequence>
<dbReference type="GeneID" id="102369874"/>
<evidence type="ECO:0000259" key="17">
    <source>
        <dbReference type="PROSITE" id="PS50923"/>
    </source>
</evidence>
<dbReference type="PANTHER" id="PTHR10573">
    <property type="entry name" value="INTERLEUKIN-2 RECEPTOR ALPHA CHAIN"/>
    <property type="match status" value="1"/>
</dbReference>
<name>A0A1U8DPE6_ALLSI</name>
<keyword evidence="10" id="KW-1015">Disulfide bond</keyword>
<evidence type="ECO:0000256" key="7">
    <source>
        <dbReference type="ARBA" id="ARBA00022859"/>
    </source>
</evidence>
<keyword evidence="11" id="KW-0675">Receptor</keyword>
<comment type="caution">
    <text evidence="14">Lacks conserved residue(s) required for the propagation of feature annotation.</text>
</comment>
<keyword evidence="7" id="KW-0391">Immunity</keyword>
<dbReference type="Gene3D" id="2.10.70.10">
    <property type="entry name" value="Complement Module, domain 1"/>
    <property type="match status" value="2"/>
</dbReference>
<keyword evidence="8 15" id="KW-1133">Transmembrane helix</keyword>
<accession>A0A1U8DPE6</accession>
<evidence type="ECO:0000256" key="4">
    <source>
        <dbReference type="ARBA" id="ARBA00022692"/>
    </source>
</evidence>
<dbReference type="GO" id="GO:0016020">
    <property type="term" value="C:membrane"/>
    <property type="evidence" value="ECO:0007669"/>
    <property type="project" value="UniProtKB-SubCell"/>
</dbReference>
<evidence type="ECO:0000313" key="19">
    <source>
        <dbReference type="RefSeq" id="XP_014379120.1"/>
    </source>
</evidence>
<evidence type="ECO:0000256" key="8">
    <source>
        <dbReference type="ARBA" id="ARBA00022989"/>
    </source>
</evidence>
<evidence type="ECO:0000256" key="16">
    <source>
        <dbReference type="SAM" id="SignalP"/>
    </source>
</evidence>
<keyword evidence="18" id="KW-1185">Reference proteome</keyword>
<dbReference type="PROSITE" id="PS50923">
    <property type="entry name" value="SUSHI"/>
    <property type="match status" value="2"/>
</dbReference>
<dbReference type="GO" id="GO:0019976">
    <property type="term" value="F:interleukin-2 binding"/>
    <property type="evidence" value="ECO:0007669"/>
    <property type="project" value="InterPro"/>
</dbReference>
<dbReference type="Pfam" id="PF00084">
    <property type="entry name" value="Sushi"/>
    <property type="match status" value="2"/>
</dbReference>
<dbReference type="GO" id="GO:0002376">
    <property type="term" value="P:immune system process"/>
    <property type="evidence" value="ECO:0007669"/>
    <property type="project" value="UniProtKB-KW"/>
</dbReference>
<gene>
    <name evidence="19" type="primary">LOC102369874</name>
</gene>
<dbReference type="OrthoDB" id="9944172at2759"/>
<dbReference type="InterPro" id="IPR015486">
    <property type="entry name" value="IL-2_rcpt_alpha"/>
</dbReference>
<evidence type="ECO:0000256" key="13">
    <source>
        <dbReference type="ARBA" id="ARBA00025938"/>
    </source>
</evidence>
<dbReference type="SUPFAM" id="SSF57535">
    <property type="entry name" value="Complement control module/SCR domain"/>
    <property type="match status" value="2"/>
</dbReference>
<dbReference type="SMART" id="SM00032">
    <property type="entry name" value="CCP"/>
    <property type="match status" value="2"/>
</dbReference>
<reference evidence="19" key="1">
    <citation type="submission" date="2025-08" db="UniProtKB">
        <authorList>
            <consortium name="RefSeq"/>
        </authorList>
    </citation>
    <scope>IDENTIFICATION</scope>
</reference>